<gene>
    <name evidence="3" type="ORF">LCGC14_2828820</name>
</gene>
<dbReference type="SUPFAM" id="SSF56349">
    <property type="entry name" value="DNA breaking-rejoining enzymes"/>
    <property type="match status" value="1"/>
</dbReference>
<protein>
    <recommendedName>
        <fullName evidence="2">Tyr recombinase domain-containing protein</fullName>
    </recommendedName>
</protein>
<name>A0A0F9B5W1_9ZZZZ</name>
<accession>A0A0F9B5W1</accession>
<sequence>MTATLTRYDSTPASTLLAPSQRPALVYLAHLGPGSRRTMRQALDVIATLVSGGVLDAETMRWDALQYSHTTAIRSALAERYAPTAATKMLCALRGVLKEAWRLGLMDAETYHRAADFPGVKGERLPRGRALSTGELRSLFRVCGDDPSPAGRRDAAMLAVLYGAGLRRSEVVSLDLNDYEPESGTVTVRQGKGRKDRLGYAAAGAQEALDGWLNVRGSEPG</sequence>
<dbReference type="InterPro" id="IPR002104">
    <property type="entry name" value="Integrase_catalytic"/>
</dbReference>
<evidence type="ECO:0000256" key="1">
    <source>
        <dbReference type="ARBA" id="ARBA00023172"/>
    </source>
</evidence>
<keyword evidence="1" id="KW-0233">DNA recombination</keyword>
<dbReference type="InterPro" id="IPR013762">
    <property type="entry name" value="Integrase-like_cat_sf"/>
</dbReference>
<dbReference type="Gene3D" id="1.10.443.10">
    <property type="entry name" value="Intergrase catalytic core"/>
    <property type="match status" value="1"/>
</dbReference>
<evidence type="ECO:0000313" key="3">
    <source>
        <dbReference type="EMBL" id="KKK79906.1"/>
    </source>
</evidence>
<dbReference type="GO" id="GO:0003677">
    <property type="term" value="F:DNA binding"/>
    <property type="evidence" value="ECO:0007669"/>
    <property type="project" value="InterPro"/>
</dbReference>
<dbReference type="InterPro" id="IPR011010">
    <property type="entry name" value="DNA_brk_join_enz"/>
</dbReference>
<dbReference type="GO" id="GO:0006310">
    <property type="term" value="P:DNA recombination"/>
    <property type="evidence" value="ECO:0007669"/>
    <property type="project" value="UniProtKB-KW"/>
</dbReference>
<organism evidence="3">
    <name type="scientific">marine sediment metagenome</name>
    <dbReference type="NCBI Taxonomy" id="412755"/>
    <lineage>
        <taxon>unclassified sequences</taxon>
        <taxon>metagenomes</taxon>
        <taxon>ecological metagenomes</taxon>
    </lineage>
</organism>
<dbReference type="AlphaFoldDB" id="A0A0F9B5W1"/>
<dbReference type="PROSITE" id="PS51898">
    <property type="entry name" value="TYR_RECOMBINASE"/>
    <property type="match status" value="1"/>
</dbReference>
<proteinExistence type="predicted"/>
<dbReference type="EMBL" id="LAZR01053819">
    <property type="protein sequence ID" value="KKK79906.1"/>
    <property type="molecule type" value="Genomic_DNA"/>
</dbReference>
<comment type="caution">
    <text evidence="3">The sequence shown here is derived from an EMBL/GenBank/DDBJ whole genome shotgun (WGS) entry which is preliminary data.</text>
</comment>
<feature type="domain" description="Tyr recombinase" evidence="2">
    <location>
        <begin position="124"/>
        <end position="221"/>
    </location>
</feature>
<dbReference type="Pfam" id="PF00589">
    <property type="entry name" value="Phage_integrase"/>
    <property type="match status" value="1"/>
</dbReference>
<evidence type="ECO:0000259" key="2">
    <source>
        <dbReference type="PROSITE" id="PS51898"/>
    </source>
</evidence>
<reference evidence="3" key="1">
    <citation type="journal article" date="2015" name="Nature">
        <title>Complex archaea that bridge the gap between prokaryotes and eukaryotes.</title>
        <authorList>
            <person name="Spang A."/>
            <person name="Saw J.H."/>
            <person name="Jorgensen S.L."/>
            <person name="Zaremba-Niedzwiedzka K."/>
            <person name="Martijn J."/>
            <person name="Lind A.E."/>
            <person name="van Eijk R."/>
            <person name="Schleper C."/>
            <person name="Guy L."/>
            <person name="Ettema T.J."/>
        </authorList>
    </citation>
    <scope>NUCLEOTIDE SEQUENCE</scope>
</reference>
<feature type="non-terminal residue" evidence="3">
    <location>
        <position position="221"/>
    </location>
</feature>
<dbReference type="GO" id="GO:0015074">
    <property type="term" value="P:DNA integration"/>
    <property type="evidence" value="ECO:0007669"/>
    <property type="project" value="InterPro"/>
</dbReference>